<dbReference type="InterPro" id="IPR036913">
    <property type="entry name" value="YegP-like_sf"/>
</dbReference>
<feature type="domain" description="DUF1508" evidence="2">
    <location>
        <begin position="487"/>
        <end position="533"/>
    </location>
</feature>
<evidence type="ECO:0000256" key="1">
    <source>
        <dbReference type="SAM" id="Phobius"/>
    </source>
</evidence>
<dbReference type="eggNOG" id="arCOG02827">
    <property type="taxonomic scope" value="Archaea"/>
</dbReference>
<dbReference type="AlphaFoldDB" id="C7NQ70"/>
<evidence type="ECO:0000313" key="5">
    <source>
        <dbReference type="Proteomes" id="UP000002071"/>
    </source>
</evidence>
<evidence type="ECO:0000259" key="2">
    <source>
        <dbReference type="Pfam" id="PF07411"/>
    </source>
</evidence>
<dbReference type="Pfam" id="PF23600">
    <property type="entry name" value="CdpA_N"/>
    <property type="match status" value="1"/>
</dbReference>
<dbReference type="HOGENOM" id="CLU_301613_0_0_2"/>
<evidence type="ECO:0000259" key="3">
    <source>
        <dbReference type="Pfam" id="PF23600"/>
    </source>
</evidence>
<dbReference type="Proteomes" id="UP000002071">
    <property type="component" value="Chromosome"/>
</dbReference>
<keyword evidence="1" id="KW-0812">Transmembrane</keyword>
<dbReference type="OrthoDB" id="108721at2157"/>
<dbReference type="SUPFAM" id="SSF160113">
    <property type="entry name" value="YegP-like"/>
    <property type="match status" value="11"/>
</dbReference>
<feature type="domain" description="DUF1508" evidence="2">
    <location>
        <begin position="908"/>
        <end position="952"/>
    </location>
</feature>
<dbReference type="EMBL" id="CP001687">
    <property type="protein sequence ID" value="ACV11814.1"/>
    <property type="molecule type" value="Genomic_DNA"/>
</dbReference>
<dbReference type="RefSeq" id="WP_015789387.1">
    <property type="nucleotide sequence ID" value="NC_013158.1"/>
</dbReference>
<keyword evidence="1" id="KW-1133">Transmembrane helix</keyword>
<proteinExistence type="predicted"/>
<dbReference type="KEGG" id="hut:Huta_1640"/>
<feature type="transmembrane region" description="Helical" evidence="1">
    <location>
        <begin position="28"/>
        <end position="48"/>
    </location>
</feature>
<name>C7NQ70_HALUD</name>
<organism evidence="4 5">
    <name type="scientific">Halorhabdus utahensis (strain DSM 12940 / JCM 11049 / AX-2)</name>
    <dbReference type="NCBI Taxonomy" id="519442"/>
    <lineage>
        <taxon>Archaea</taxon>
        <taxon>Methanobacteriati</taxon>
        <taxon>Methanobacteriota</taxon>
        <taxon>Stenosarchaea group</taxon>
        <taxon>Halobacteria</taxon>
        <taxon>Halobacteriales</taxon>
        <taxon>Haloarculaceae</taxon>
        <taxon>Halorhabdus</taxon>
    </lineage>
</organism>
<dbReference type="STRING" id="519442.Huta_1640"/>
<dbReference type="InterPro" id="IPR055563">
    <property type="entry name" value="CdpA_N"/>
</dbReference>
<dbReference type="InterPro" id="IPR010879">
    <property type="entry name" value="DUF1508"/>
</dbReference>
<dbReference type="eggNOG" id="arCOG06550">
    <property type="taxonomic scope" value="Archaea"/>
</dbReference>
<sequence length="956" mass="105930">MAIGDIRDQKLVELYHRYIGEPESKRDVYGYWLLLLGSITGLLGVSVFQIEQLFFPGNFEIREIAIVLSAIGLAIGLFAVIVLLPVRRRGMQASVVGLAIAFLSIFAFTQVYPGSWTVGPAYSAEIIALYTLGIGILVAVAILVPIVTGEKGLLVEPELGLGTEEAPILVGDATRDAFFTVYETPTNDWTWRTIRRDAIGQSATAVSTDTDARMEVETVREKIAGAGLLDITTAAFRLYQTADEAWEWSLVTADGSIIAASDDSYGDRDGIESAVNFLKEETPAASLVEIQGAAFDITQDEGDRWHWRLIDERHRPLAAGPDDYAQESAVESGIDRFVDWVEDPRVLAVEAVAIELFDDEDGWRWRVIDATDTRLLTSDATFDARGDAEVAATTIADHLSEAAVIEHGSPGFEVHETNSWAGGDSDFEGAGWTWRLRDQADEIVATMDGQTATEGDATDAAERTRSALDRTETIEFEGADYEVYPAEGDWHWRLVSAERDVLADSTVAFDGREAAETAADRVREQALAADLIEFEQAAFQQYESDGEWRWRLIDEDGKVMADSGESYEDKSEVMEGMRTLKENAPDAEVLEIDTAAFEIHLTAAGEYAWRLIDEGGKLIAESARSYPSRTMAREAVDFLIEHIDDAAVRAMEHATFQLLSDEETWTFQLIDTDGTILAESVEDYPTYDDVTTAIADVREAGAGAPIDTMREVTVQLRQNAGYHWRLIDRDRRPVASGERTYETRSAAEADVDRLLEHASHAPVFDIGRGVVWIDRLEDEWRWRLVDADRTDLAVSPQAYDSYEALIDDVETVQAQAADAEPMDIETLAFEPYREGDLDGEATAGSDDGDAGVWRWRLIDERETVRAVSAASYESRDAVADAIDDARATTEKASILEIDEVSFEFAQRDDGWIWRLIDENGSAIAESVEPHETRQSAREEMLTVKEHAPEGETVVAW</sequence>
<keyword evidence="5" id="KW-1185">Reference proteome</keyword>
<feature type="transmembrane region" description="Helical" evidence="1">
    <location>
        <begin position="127"/>
        <end position="147"/>
    </location>
</feature>
<evidence type="ECO:0000313" key="4">
    <source>
        <dbReference type="EMBL" id="ACV11814.1"/>
    </source>
</evidence>
<feature type="domain" description="DUF1508" evidence="2">
    <location>
        <begin position="719"/>
        <end position="765"/>
    </location>
</feature>
<feature type="domain" description="DUF1508" evidence="2">
    <location>
        <begin position="544"/>
        <end position="591"/>
    </location>
</feature>
<dbReference type="GeneID" id="8383920"/>
<feature type="transmembrane region" description="Helical" evidence="1">
    <location>
        <begin position="64"/>
        <end position="86"/>
    </location>
</feature>
<dbReference type="Gene3D" id="2.30.29.80">
    <property type="match status" value="6"/>
</dbReference>
<keyword evidence="1" id="KW-0472">Membrane</keyword>
<evidence type="ECO:0008006" key="6">
    <source>
        <dbReference type="Google" id="ProtNLM"/>
    </source>
</evidence>
<feature type="domain" description="Cell division protein A N-terminal" evidence="3">
    <location>
        <begin position="10"/>
        <end position="150"/>
    </location>
</feature>
<gene>
    <name evidence="4" type="ordered locus">Huta_1640</name>
</gene>
<protein>
    <recommendedName>
        <fullName evidence="6">DUF1508 domain-containing protein</fullName>
    </recommendedName>
</protein>
<reference evidence="4 5" key="1">
    <citation type="journal article" date="2009" name="Stand. Genomic Sci.">
        <title>Complete genome sequence of Halorhabdus utahensis type strain (AX-2).</title>
        <authorList>
            <person name="Anderson I."/>
            <person name="Tindall B.J."/>
            <person name="Pomrenke H."/>
            <person name="Goker M."/>
            <person name="Lapidus A."/>
            <person name="Nolan M."/>
            <person name="Copeland A."/>
            <person name="Glavina Del Rio T."/>
            <person name="Chen F."/>
            <person name="Tice H."/>
            <person name="Cheng J.F."/>
            <person name="Lucas S."/>
            <person name="Chertkov O."/>
            <person name="Bruce D."/>
            <person name="Brettin T."/>
            <person name="Detter J.C."/>
            <person name="Han C."/>
            <person name="Goodwin L."/>
            <person name="Land M."/>
            <person name="Hauser L."/>
            <person name="Chang Y.J."/>
            <person name="Jeffries C.D."/>
            <person name="Pitluck S."/>
            <person name="Pati A."/>
            <person name="Mavromatis K."/>
            <person name="Ivanova N."/>
            <person name="Ovchinnikova G."/>
            <person name="Chen A."/>
            <person name="Palaniappan K."/>
            <person name="Chain P."/>
            <person name="Rohde M."/>
            <person name="Bristow J."/>
            <person name="Eisen J.A."/>
            <person name="Markowitz V."/>
            <person name="Hugenholtz P."/>
            <person name="Kyrpides N.C."/>
            <person name="Klenk H.P."/>
        </authorList>
    </citation>
    <scope>NUCLEOTIDE SEQUENCE [LARGE SCALE GENOMIC DNA]</scope>
    <source>
        <strain evidence="5">DSM 12940 / JCM 11049 / AX-2</strain>
    </source>
</reference>
<dbReference type="Pfam" id="PF07411">
    <property type="entry name" value="DUF1508"/>
    <property type="match status" value="4"/>
</dbReference>
<accession>C7NQ70</accession>